<evidence type="ECO:0000313" key="1">
    <source>
        <dbReference type="EMBL" id="GFH59471.1"/>
    </source>
</evidence>
<proteinExistence type="predicted"/>
<accession>A0AAD3D7W4</accession>
<dbReference type="AlphaFoldDB" id="A0AAD3D7W4"/>
<evidence type="ECO:0000313" key="2">
    <source>
        <dbReference type="Proteomes" id="UP001054902"/>
    </source>
</evidence>
<keyword evidence="2" id="KW-1185">Reference proteome</keyword>
<sequence length="696" mass="78859">MAPCQLKASPSPPDAHLFQRANVEKNCVRDGENLSIFDYTLKTALLFSQGDWSLIVKDLTLAGVSDECIAELEESSCSELIRAFRIRREIIHYKKVCLHLFEEARRIEKELKQCMSFFFWNDGIDKDAGSAAHLQAIFALLTDDWKNGIESPWNIDAVKIAMENHKMKNGDGSETQCSLFDRKIMFVLASSGWMYHKGVMKAINDARDIAKAICMSPRHPDGEANGERPRCLQNLPYSMKVVQHIKKDMGEDNEKNMNTSCANKPKGMQALERILSKVRHEMNWPDEGVDFLSKSICARGGFKAMAMVEELKTYCQSIQQVPLRLENLLHLHLDSQINMSKAYDFGSCNIKEDLSIAVSRHKEILHIHGMLKAMNENKKWVDVLAQLDADDCSATRLFVAGDDASSYQSSAFVPKDFMLGNFVKSSRKLLETILIPTMRATVAIESWPPPAGSSRNRVLAFREESLQNAKINRKKLLKCNECSGYFDSRWTRNGTCSICEYTIRENSPGEKCFFVNCKAGAEAFCTHHNRCFICDAPHSCGECRMYRGNGELSTSLVETLQPQLLLLDFDRTLCSTKSGANPAKQNKESYSHSIDEDLKIAIYTQQGYGQSHVITRNSHKVEIQDFLRMHGLNALSKNVHIVPKKVTKGGFIKEMFRDQSQTILFLDDNINELTADEWLRSSPNVTRQLFLRGFVH</sequence>
<dbReference type="Proteomes" id="UP001054902">
    <property type="component" value="Unassembled WGS sequence"/>
</dbReference>
<organism evidence="1 2">
    <name type="scientific">Chaetoceros tenuissimus</name>
    <dbReference type="NCBI Taxonomy" id="426638"/>
    <lineage>
        <taxon>Eukaryota</taxon>
        <taxon>Sar</taxon>
        <taxon>Stramenopiles</taxon>
        <taxon>Ochrophyta</taxon>
        <taxon>Bacillariophyta</taxon>
        <taxon>Coscinodiscophyceae</taxon>
        <taxon>Chaetocerotophycidae</taxon>
        <taxon>Chaetocerotales</taxon>
        <taxon>Chaetocerotaceae</taxon>
        <taxon>Chaetoceros</taxon>
    </lineage>
</organism>
<gene>
    <name evidence="1" type="ORF">CTEN210_15947</name>
</gene>
<name>A0AAD3D7W4_9STRA</name>
<protein>
    <submittedName>
        <fullName evidence="1">Uncharacterized protein</fullName>
    </submittedName>
</protein>
<dbReference type="EMBL" id="BLLK01000065">
    <property type="protein sequence ID" value="GFH59471.1"/>
    <property type="molecule type" value="Genomic_DNA"/>
</dbReference>
<reference evidence="1 2" key="1">
    <citation type="journal article" date="2021" name="Sci. Rep.">
        <title>The genome of the diatom Chaetoceros tenuissimus carries an ancient integrated fragment of an extant virus.</title>
        <authorList>
            <person name="Hongo Y."/>
            <person name="Kimura K."/>
            <person name="Takaki Y."/>
            <person name="Yoshida Y."/>
            <person name="Baba S."/>
            <person name="Kobayashi G."/>
            <person name="Nagasaki K."/>
            <person name="Hano T."/>
            <person name="Tomaru Y."/>
        </authorList>
    </citation>
    <scope>NUCLEOTIDE SEQUENCE [LARGE SCALE GENOMIC DNA]</scope>
    <source>
        <strain evidence="1 2">NIES-3715</strain>
    </source>
</reference>
<comment type="caution">
    <text evidence="1">The sequence shown here is derived from an EMBL/GenBank/DDBJ whole genome shotgun (WGS) entry which is preliminary data.</text>
</comment>